<gene>
    <name evidence="1" type="primary">Necator_chrII.g5572</name>
    <name evidence="1" type="ORF">RB195_017779</name>
</gene>
<sequence length="163" mass="19466">MRDLEWDNMGMKVDDRYWHHLRLAYDIVVITSSVNQAERMLAVFDETCKKMDLQLNLNKTIFMRNGWVSDVPFTLNEYIRMLQLSVPKLGNQHDERLDFRPDLGRRKRAAWRAFKKIEDVVKRTKNMRSCSHLFNTTKFLPALTYASETWAFHKQEENAIRVI</sequence>
<accession>A0ABR1C8J6</accession>
<evidence type="ECO:0000313" key="2">
    <source>
        <dbReference type="Proteomes" id="UP001303046"/>
    </source>
</evidence>
<reference evidence="1 2" key="1">
    <citation type="submission" date="2023-08" db="EMBL/GenBank/DDBJ databases">
        <title>A Necator americanus chromosomal reference genome.</title>
        <authorList>
            <person name="Ilik V."/>
            <person name="Petrzelkova K.J."/>
            <person name="Pardy F."/>
            <person name="Fuh T."/>
            <person name="Niatou-Singa F.S."/>
            <person name="Gouil Q."/>
            <person name="Baker L."/>
            <person name="Ritchie M.E."/>
            <person name="Jex A.R."/>
            <person name="Gazzola D."/>
            <person name="Li H."/>
            <person name="Toshio Fujiwara R."/>
            <person name="Zhan B."/>
            <person name="Aroian R.V."/>
            <person name="Pafco B."/>
            <person name="Schwarz E.M."/>
        </authorList>
    </citation>
    <scope>NUCLEOTIDE SEQUENCE [LARGE SCALE GENOMIC DNA]</scope>
    <source>
        <strain evidence="1 2">Aroian</strain>
        <tissue evidence="1">Whole animal</tissue>
    </source>
</reference>
<keyword evidence="2" id="KW-1185">Reference proteome</keyword>
<dbReference type="Proteomes" id="UP001303046">
    <property type="component" value="Unassembled WGS sequence"/>
</dbReference>
<protein>
    <recommendedName>
        <fullName evidence="3">Reverse transcriptase domain-containing protein</fullName>
    </recommendedName>
</protein>
<dbReference type="EMBL" id="JAVFWL010000002">
    <property type="protein sequence ID" value="KAK6734204.1"/>
    <property type="molecule type" value="Genomic_DNA"/>
</dbReference>
<evidence type="ECO:0008006" key="3">
    <source>
        <dbReference type="Google" id="ProtNLM"/>
    </source>
</evidence>
<proteinExistence type="predicted"/>
<evidence type="ECO:0000313" key="1">
    <source>
        <dbReference type="EMBL" id="KAK6734204.1"/>
    </source>
</evidence>
<organism evidence="1 2">
    <name type="scientific">Necator americanus</name>
    <name type="common">Human hookworm</name>
    <dbReference type="NCBI Taxonomy" id="51031"/>
    <lineage>
        <taxon>Eukaryota</taxon>
        <taxon>Metazoa</taxon>
        <taxon>Ecdysozoa</taxon>
        <taxon>Nematoda</taxon>
        <taxon>Chromadorea</taxon>
        <taxon>Rhabditida</taxon>
        <taxon>Rhabditina</taxon>
        <taxon>Rhabditomorpha</taxon>
        <taxon>Strongyloidea</taxon>
        <taxon>Ancylostomatidae</taxon>
        <taxon>Bunostominae</taxon>
        <taxon>Necator</taxon>
    </lineage>
</organism>
<name>A0ABR1C8J6_NECAM</name>
<comment type="caution">
    <text evidence="1">The sequence shown here is derived from an EMBL/GenBank/DDBJ whole genome shotgun (WGS) entry which is preliminary data.</text>
</comment>